<sequence length="58" mass="6592">NGPESVLSNEDNWCLHTTEAFLQAIKVCSILSPSVVSLHYYHFLLRCSDFFLGIQYLA</sequence>
<accession>A0A1A8E595</accession>
<name>A0A1A8E595_NOTKA</name>
<feature type="non-terminal residue" evidence="1">
    <location>
        <position position="58"/>
    </location>
</feature>
<dbReference type="EMBL" id="HAEA01012221">
    <property type="protein sequence ID" value="SBQ40701.1"/>
    <property type="molecule type" value="Transcribed_RNA"/>
</dbReference>
<feature type="non-terminal residue" evidence="1">
    <location>
        <position position="1"/>
    </location>
</feature>
<protein>
    <submittedName>
        <fullName evidence="1">Solute carrier family 1 (Glutamate transporter), member 8a</fullName>
    </submittedName>
</protein>
<gene>
    <name evidence="1" type="primary">SLC1A8A</name>
</gene>
<evidence type="ECO:0000313" key="1">
    <source>
        <dbReference type="EMBL" id="SBQ40701.1"/>
    </source>
</evidence>
<proteinExistence type="predicted"/>
<organism evidence="1">
    <name type="scientific">Nothobranchius kadleci</name>
    <name type="common">African annual killifish</name>
    <dbReference type="NCBI Taxonomy" id="1051664"/>
    <lineage>
        <taxon>Eukaryota</taxon>
        <taxon>Metazoa</taxon>
        <taxon>Chordata</taxon>
        <taxon>Craniata</taxon>
        <taxon>Vertebrata</taxon>
        <taxon>Euteleostomi</taxon>
        <taxon>Actinopterygii</taxon>
        <taxon>Neopterygii</taxon>
        <taxon>Teleostei</taxon>
        <taxon>Neoteleostei</taxon>
        <taxon>Acanthomorphata</taxon>
        <taxon>Ovalentaria</taxon>
        <taxon>Atherinomorphae</taxon>
        <taxon>Cyprinodontiformes</taxon>
        <taxon>Nothobranchiidae</taxon>
        <taxon>Nothobranchius</taxon>
    </lineage>
</organism>
<reference evidence="1" key="2">
    <citation type="submission" date="2016-06" db="EMBL/GenBank/DDBJ databases">
        <title>The genome of a short-lived fish provides insights into sex chromosome evolution and the genetic control of aging.</title>
        <authorList>
            <person name="Reichwald K."/>
            <person name="Felder M."/>
            <person name="Petzold A."/>
            <person name="Koch P."/>
            <person name="Groth M."/>
            <person name="Platzer M."/>
        </authorList>
    </citation>
    <scope>NUCLEOTIDE SEQUENCE</scope>
    <source>
        <tissue evidence="1">Brain</tissue>
    </source>
</reference>
<dbReference type="AlphaFoldDB" id="A0A1A8E595"/>
<reference evidence="1" key="1">
    <citation type="submission" date="2016-05" db="EMBL/GenBank/DDBJ databases">
        <authorList>
            <person name="Lavstsen T."/>
            <person name="Jespersen J.S."/>
        </authorList>
    </citation>
    <scope>NUCLEOTIDE SEQUENCE</scope>
    <source>
        <tissue evidence="1">Brain</tissue>
    </source>
</reference>